<evidence type="ECO:0000256" key="1">
    <source>
        <dbReference type="ARBA" id="ARBA00022729"/>
    </source>
</evidence>
<dbReference type="Pfam" id="PF06725">
    <property type="entry name" value="3D"/>
    <property type="match status" value="1"/>
</dbReference>
<feature type="region of interest" description="Disordered" evidence="2">
    <location>
        <begin position="52"/>
        <end position="190"/>
    </location>
</feature>
<evidence type="ECO:0000313" key="5">
    <source>
        <dbReference type="Proteomes" id="UP000199520"/>
    </source>
</evidence>
<evidence type="ECO:0000259" key="3">
    <source>
        <dbReference type="Pfam" id="PF06725"/>
    </source>
</evidence>
<dbReference type="GO" id="GO:0004553">
    <property type="term" value="F:hydrolase activity, hydrolyzing O-glycosyl compounds"/>
    <property type="evidence" value="ECO:0007669"/>
    <property type="project" value="InterPro"/>
</dbReference>
<dbReference type="PANTHER" id="PTHR39160">
    <property type="entry name" value="CELL WALL-BINDING PROTEIN YOCH"/>
    <property type="match status" value="1"/>
</dbReference>
<dbReference type="AlphaFoldDB" id="A0A1I4MMA5"/>
<dbReference type="RefSeq" id="WP_090940038.1">
    <property type="nucleotide sequence ID" value="NZ_FOTS01000035.1"/>
</dbReference>
<dbReference type="PANTHER" id="PTHR39160:SF4">
    <property type="entry name" value="RESUSCITATION-PROMOTING FACTOR RPFB"/>
    <property type="match status" value="1"/>
</dbReference>
<feature type="domain" description="3D" evidence="3">
    <location>
        <begin position="225"/>
        <end position="289"/>
    </location>
</feature>
<sequence>MKHIAHKRISHFKRKYKHIAAAFAGAILISSALLPGIPVSAAHAAMKSNVGSSARGDASAEKMEHENGIKSLEGKKGKRSSSKIKNTIRENLRTNKTQLKTFQSSVPQNRAETSVQPSAEKASPIATEKNTLIKPDLASKPTSKEAAPTISTKTKEKSVIAKKDSQKVQDKSDSPKSTEKEQASGAPSKYEKVLDIKATAYSPGPLDNDQWGDKTYLGTTIRPGVVAVDPKVIPLGSRLYVEYPDGHGEYAVAEDTGGAIKGNRIDIAIMNRDKATEFGIKPVKVYVVNSPKE</sequence>
<evidence type="ECO:0000313" key="4">
    <source>
        <dbReference type="EMBL" id="SFM04223.1"/>
    </source>
</evidence>
<dbReference type="GO" id="GO:0019867">
    <property type="term" value="C:outer membrane"/>
    <property type="evidence" value="ECO:0007669"/>
    <property type="project" value="InterPro"/>
</dbReference>
<feature type="compositionally biased region" description="Basic and acidic residues" evidence="2">
    <location>
        <begin position="153"/>
        <end position="182"/>
    </location>
</feature>
<keyword evidence="5" id="KW-1185">Reference proteome</keyword>
<protein>
    <submittedName>
        <fullName evidence="4">3D (Asp-Asp-Asp) domain-containing protein</fullName>
    </submittedName>
</protein>
<dbReference type="SUPFAM" id="SSF50685">
    <property type="entry name" value="Barwin-like endoglucanases"/>
    <property type="match status" value="1"/>
</dbReference>
<reference evidence="5" key="1">
    <citation type="submission" date="2016-10" db="EMBL/GenBank/DDBJ databases">
        <authorList>
            <person name="Varghese N."/>
            <person name="Submissions S."/>
        </authorList>
    </citation>
    <scope>NUCLEOTIDE SEQUENCE [LARGE SCALE GENOMIC DNA]</scope>
    <source>
        <strain evidence="5">DSM 13327</strain>
    </source>
</reference>
<feature type="compositionally biased region" description="Polar residues" evidence="2">
    <location>
        <begin position="94"/>
        <end position="117"/>
    </location>
</feature>
<dbReference type="EMBL" id="FOTS01000035">
    <property type="protein sequence ID" value="SFM04223.1"/>
    <property type="molecule type" value="Genomic_DNA"/>
</dbReference>
<feature type="compositionally biased region" description="Basic and acidic residues" evidence="2">
    <location>
        <begin position="58"/>
        <end position="75"/>
    </location>
</feature>
<dbReference type="InterPro" id="IPR059180">
    <property type="entry name" value="3D_YorM"/>
</dbReference>
<name>A0A1I4MMA5_9FIRM</name>
<dbReference type="OrthoDB" id="9798935at2"/>
<accession>A0A1I4MMA5</accession>
<keyword evidence="1" id="KW-0732">Signal</keyword>
<dbReference type="Gene3D" id="2.40.40.10">
    <property type="entry name" value="RlpA-like domain"/>
    <property type="match status" value="1"/>
</dbReference>
<dbReference type="InterPro" id="IPR051933">
    <property type="entry name" value="Resuscitation_pf_RpfB"/>
</dbReference>
<dbReference type="InterPro" id="IPR010611">
    <property type="entry name" value="3D_dom"/>
</dbReference>
<dbReference type="CDD" id="cd14667">
    <property type="entry name" value="3D_containing_proteins"/>
    <property type="match status" value="1"/>
</dbReference>
<proteinExistence type="predicted"/>
<organism evidence="4 5">
    <name type="scientific">Pelosinus propionicus DSM 13327</name>
    <dbReference type="NCBI Taxonomy" id="1123291"/>
    <lineage>
        <taxon>Bacteria</taxon>
        <taxon>Bacillati</taxon>
        <taxon>Bacillota</taxon>
        <taxon>Negativicutes</taxon>
        <taxon>Selenomonadales</taxon>
        <taxon>Sporomusaceae</taxon>
        <taxon>Pelosinus</taxon>
    </lineage>
</organism>
<dbReference type="STRING" id="1123291.SAMN04490355_103529"/>
<dbReference type="InterPro" id="IPR036908">
    <property type="entry name" value="RlpA-like_sf"/>
</dbReference>
<dbReference type="GO" id="GO:0009254">
    <property type="term" value="P:peptidoglycan turnover"/>
    <property type="evidence" value="ECO:0007669"/>
    <property type="project" value="InterPro"/>
</dbReference>
<dbReference type="Proteomes" id="UP000199520">
    <property type="component" value="Unassembled WGS sequence"/>
</dbReference>
<evidence type="ECO:0000256" key="2">
    <source>
        <dbReference type="SAM" id="MobiDB-lite"/>
    </source>
</evidence>
<gene>
    <name evidence="4" type="ORF">SAMN04490355_103529</name>
</gene>